<gene>
    <name evidence="1" type="ORF">WMO26_04105</name>
</gene>
<comment type="caution">
    <text evidence="1">The sequence shown here is derived from an EMBL/GenBank/DDBJ whole genome shotgun (WGS) entry which is preliminary data.</text>
</comment>
<sequence length="120" mass="13559">MSRYVNRIATTRSKEEIDALLVPILQREGFTYVKYEGEDVWKKGVGLMTAPQFFKYEYLGDSVGVQAWIKFAILPGVYAGEMGLKGFWGIAIKKMLQARVNEMEYAIANPYPQPQASANV</sequence>
<proteinExistence type="predicted"/>
<dbReference type="Proteomes" id="UP001489509">
    <property type="component" value="Unassembled WGS sequence"/>
</dbReference>
<organism evidence="1 2">
    <name type="scientific">Solibaculum intestinale</name>
    <dbReference type="NCBI Taxonomy" id="3133165"/>
    <lineage>
        <taxon>Bacteria</taxon>
        <taxon>Bacillati</taxon>
        <taxon>Bacillota</taxon>
        <taxon>Clostridia</taxon>
        <taxon>Eubacteriales</taxon>
        <taxon>Oscillospiraceae</taxon>
        <taxon>Solibaculum</taxon>
    </lineage>
</organism>
<protein>
    <submittedName>
        <fullName evidence="1">Uncharacterized protein</fullName>
    </submittedName>
</protein>
<dbReference type="RefSeq" id="WP_349218333.1">
    <property type="nucleotide sequence ID" value="NZ_JBBMFD010000004.1"/>
</dbReference>
<dbReference type="EMBL" id="JBBMFD010000004">
    <property type="protein sequence ID" value="MEQ2440005.1"/>
    <property type="molecule type" value="Genomic_DNA"/>
</dbReference>
<evidence type="ECO:0000313" key="1">
    <source>
        <dbReference type="EMBL" id="MEQ2440005.1"/>
    </source>
</evidence>
<reference evidence="1 2" key="1">
    <citation type="submission" date="2024-03" db="EMBL/GenBank/DDBJ databases">
        <title>Human intestinal bacterial collection.</title>
        <authorList>
            <person name="Pauvert C."/>
            <person name="Hitch T.C.A."/>
            <person name="Clavel T."/>
        </authorList>
    </citation>
    <scope>NUCLEOTIDE SEQUENCE [LARGE SCALE GENOMIC DNA]</scope>
    <source>
        <strain evidence="1 2">CLA-JM-H44</strain>
    </source>
</reference>
<evidence type="ECO:0000313" key="2">
    <source>
        <dbReference type="Proteomes" id="UP001489509"/>
    </source>
</evidence>
<keyword evidence="2" id="KW-1185">Reference proteome</keyword>
<accession>A0ABV1DY82</accession>
<name>A0ABV1DY82_9FIRM</name>